<dbReference type="SUPFAM" id="SSF103506">
    <property type="entry name" value="Mitochondrial carrier"/>
    <property type="match status" value="1"/>
</dbReference>
<evidence type="ECO:0000256" key="3">
    <source>
        <dbReference type="ARBA" id="ARBA00022448"/>
    </source>
</evidence>
<keyword evidence="3 9" id="KW-0813">Transport</keyword>
<evidence type="ECO:0000313" key="11">
    <source>
        <dbReference type="EMBL" id="KAL2730806.1"/>
    </source>
</evidence>
<feature type="transmembrane region" description="Helical" evidence="10">
    <location>
        <begin position="17"/>
        <end position="39"/>
    </location>
</feature>
<dbReference type="Gene3D" id="1.50.40.10">
    <property type="entry name" value="Mitochondrial carrier domain"/>
    <property type="match status" value="2"/>
</dbReference>
<organism evidence="11 12">
    <name type="scientific">Vespula squamosa</name>
    <name type="common">Southern yellow jacket</name>
    <name type="synonym">Wasp</name>
    <dbReference type="NCBI Taxonomy" id="30214"/>
    <lineage>
        <taxon>Eukaryota</taxon>
        <taxon>Metazoa</taxon>
        <taxon>Ecdysozoa</taxon>
        <taxon>Arthropoda</taxon>
        <taxon>Hexapoda</taxon>
        <taxon>Insecta</taxon>
        <taxon>Pterygota</taxon>
        <taxon>Neoptera</taxon>
        <taxon>Endopterygota</taxon>
        <taxon>Hymenoptera</taxon>
        <taxon>Apocrita</taxon>
        <taxon>Aculeata</taxon>
        <taxon>Vespoidea</taxon>
        <taxon>Vespidae</taxon>
        <taxon>Vespinae</taxon>
        <taxon>Vespula</taxon>
    </lineage>
</organism>
<accession>A0ABD2BDI7</accession>
<evidence type="ECO:0000256" key="5">
    <source>
        <dbReference type="ARBA" id="ARBA00022737"/>
    </source>
</evidence>
<keyword evidence="7 8" id="KW-0472">Membrane</keyword>
<sequence length="327" mass="36860">MFTEEAKSNDITNAKHLFSTSIISGAAAGIICDIIFFPLDTLKTRLQSQHGFLKSGGYKQLYHGIGPVMMGSAPAAALFFITYEGLKEFLQPQILPQYHAFIHMGAASLGEMVACLIRVPVEVLKQRRQALLADVARLKLRTLFRGYGSTVLRDMPFGCIQMPLWEYFKVCWKQHVHHECTPLEGAYCGAASVAVSAAITTPLDVAKTRIMLSSTTADKKEVKISTMLKEVYRDNGPKGYGQIASFYYLVLDYSQAFFQGWVALLLVVLYFLVSMNNPERFVLQFSHIHQTKKIKHSKNSNKKQKYLCSLFEVSNSHFLKCFFMSIH</sequence>
<gene>
    <name evidence="11" type="ORF">V1478_005219</name>
</gene>
<proteinExistence type="inferred from homology"/>
<dbReference type="InterPro" id="IPR023395">
    <property type="entry name" value="MCP_dom_sf"/>
</dbReference>
<reference evidence="11 12" key="1">
    <citation type="journal article" date="2024" name="Ann. Entomol. Soc. Am.">
        <title>Genomic analyses of the southern and eastern yellowjacket wasps (Hymenoptera: Vespidae) reveal evolutionary signatures of social life.</title>
        <authorList>
            <person name="Catto M.A."/>
            <person name="Caine P.B."/>
            <person name="Orr S.E."/>
            <person name="Hunt B.G."/>
            <person name="Goodisman M.A.D."/>
        </authorList>
    </citation>
    <scope>NUCLEOTIDE SEQUENCE [LARGE SCALE GENOMIC DNA]</scope>
    <source>
        <strain evidence="11">233</strain>
        <tissue evidence="11">Head and thorax</tissue>
    </source>
</reference>
<dbReference type="EMBL" id="JAUDFV010000110">
    <property type="protein sequence ID" value="KAL2730806.1"/>
    <property type="molecule type" value="Genomic_DNA"/>
</dbReference>
<evidence type="ECO:0000256" key="9">
    <source>
        <dbReference type="RuleBase" id="RU000488"/>
    </source>
</evidence>
<feature type="transmembrane region" description="Helical" evidence="10">
    <location>
        <begin position="60"/>
        <end position="81"/>
    </location>
</feature>
<dbReference type="PROSITE" id="PS50920">
    <property type="entry name" value="SOLCAR"/>
    <property type="match status" value="2"/>
</dbReference>
<comment type="caution">
    <text evidence="11">The sequence shown here is derived from an EMBL/GenBank/DDBJ whole genome shotgun (WGS) entry which is preliminary data.</text>
</comment>
<evidence type="ECO:0000256" key="4">
    <source>
        <dbReference type="ARBA" id="ARBA00022692"/>
    </source>
</evidence>
<feature type="repeat" description="Solcar" evidence="8">
    <location>
        <begin position="16"/>
        <end position="89"/>
    </location>
</feature>
<keyword evidence="12" id="KW-1185">Reference proteome</keyword>
<evidence type="ECO:0000256" key="6">
    <source>
        <dbReference type="ARBA" id="ARBA00022989"/>
    </source>
</evidence>
<comment type="similarity">
    <text evidence="2 9">Belongs to the mitochondrial carrier (TC 2.A.29) family.</text>
</comment>
<evidence type="ECO:0000313" key="12">
    <source>
        <dbReference type="Proteomes" id="UP001607302"/>
    </source>
</evidence>
<evidence type="ECO:0000256" key="7">
    <source>
        <dbReference type="ARBA" id="ARBA00023136"/>
    </source>
</evidence>
<name>A0ABD2BDI7_VESSQ</name>
<dbReference type="Pfam" id="PF00153">
    <property type="entry name" value="Mito_carr"/>
    <property type="match status" value="2"/>
</dbReference>
<dbReference type="InterPro" id="IPR018108">
    <property type="entry name" value="MCP_transmembrane"/>
</dbReference>
<dbReference type="AlphaFoldDB" id="A0ABD2BDI7"/>
<evidence type="ECO:0000256" key="10">
    <source>
        <dbReference type="SAM" id="Phobius"/>
    </source>
</evidence>
<feature type="transmembrane region" description="Helical" evidence="10">
    <location>
        <begin position="256"/>
        <end position="273"/>
    </location>
</feature>
<keyword evidence="4 8" id="KW-0812">Transmembrane</keyword>
<dbReference type="Proteomes" id="UP001607302">
    <property type="component" value="Unassembled WGS sequence"/>
</dbReference>
<evidence type="ECO:0000256" key="8">
    <source>
        <dbReference type="PROSITE-ProRule" id="PRU00282"/>
    </source>
</evidence>
<evidence type="ECO:0000256" key="2">
    <source>
        <dbReference type="ARBA" id="ARBA00006375"/>
    </source>
</evidence>
<dbReference type="GO" id="GO:0016020">
    <property type="term" value="C:membrane"/>
    <property type="evidence" value="ECO:0007669"/>
    <property type="project" value="UniProtKB-SubCell"/>
</dbReference>
<dbReference type="PANTHER" id="PTHR45667">
    <property type="entry name" value="S-ADENOSYLMETHIONINE MITOCHONDRIAL CARRIER PROTEIN"/>
    <property type="match status" value="1"/>
</dbReference>
<keyword evidence="5" id="KW-0677">Repeat</keyword>
<evidence type="ECO:0000256" key="1">
    <source>
        <dbReference type="ARBA" id="ARBA00004141"/>
    </source>
</evidence>
<feature type="repeat" description="Solcar" evidence="8">
    <location>
        <begin position="98"/>
        <end position="171"/>
    </location>
</feature>
<comment type="subcellular location">
    <subcellularLocation>
        <location evidence="1">Membrane</location>
        <topology evidence="1">Multi-pass membrane protein</topology>
    </subcellularLocation>
</comment>
<keyword evidence="6 10" id="KW-1133">Transmembrane helix</keyword>
<protein>
    <submittedName>
        <fullName evidence="11">S-adenosylmethionine mitochondrial carrier protein-like isoform X1</fullName>
    </submittedName>
</protein>